<feature type="coiled-coil region" evidence="1">
    <location>
        <begin position="38"/>
        <end position="65"/>
    </location>
</feature>
<feature type="compositionally biased region" description="Acidic residues" evidence="2">
    <location>
        <begin position="85"/>
        <end position="98"/>
    </location>
</feature>
<accession>A0A1Q9D7U0</accession>
<reference evidence="3 4" key="1">
    <citation type="submission" date="2016-02" db="EMBL/GenBank/DDBJ databases">
        <title>Genome analysis of coral dinoflagellate symbionts highlights evolutionary adaptations to a symbiotic lifestyle.</title>
        <authorList>
            <person name="Aranda M."/>
            <person name="Li Y."/>
            <person name="Liew Y.J."/>
            <person name="Baumgarten S."/>
            <person name="Simakov O."/>
            <person name="Wilson M."/>
            <person name="Piel J."/>
            <person name="Ashoor H."/>
            <person name="Bougouffa S."/>
            <person name="Bajic V.B."/>
            <person name="Ryu T."/>
            <person name="Ravasi T."/>
            <person name="Bayer T."/>
            <person name="Micklem G."/>
            <person name="Kim H."/>
            <person name="Bhak J."/>
            <person name="Lajeunesse T.C."/>
            <person name="Voolstra C.R."/>
        </authorList>
    </citation>
    <scope>NUCLEOTIDE SEQUENCE [LARGE SCALE GENOMIC DNA]</scope>
    <source>
        <strain evidence="3 4">CCMP2467</strain>
    </source>
</reference>
<dbReference type="OrthoDB" id="10366453at2759"/>
<comment type="caution">
    <text evidence="3">The sequence shown here is derived from an EMBL/GenBank/DDBJ whole genome shotgun (WGS) entry which is preliminary data.</text>
</comment>
<evidence type="ECO:0000313" key="4">
    <source>
        <dbReference type="Proteomes" id="UP000186817"/>
    </source>
</evidence>
<keyword evidence="4" id="KW-1185">Reference proteome</keyword>
<name>A0A1Q9D7U0_SYMMI</name>
<evidence type="ECO:0000313" key="3">
    <source>
        <dbReference type="EMBL" id="OLP91208.1"/>
    </source>
</evidence>
<feature type="compositionally biased region" description="Basic and acidic residues" evidence="2">
    <location>
        <begin position="119"/>
        <end position="128"/>
    </location>
</feature>
<feature type="region of interest" description="Disordered" evidence="2">
    <location>
        <begin position="78"/>
        <end position="128"/>
    </location>
</feature>
<sequence>MLPMQRCATQEELGNIEQLCESREDPVLGKVYKVHLAADVLERVHEEAERKLVQLETAFEKKCTKAIAQGSTPLALQDHAAATAAEDEYAEMESDEETAPAPGNKKNNKGLCTSSIKRAKAEHSPDQV</sequence>
<dbReference type="AlphaFoldDB" id="A0A1Q9D7U0"/>
<organism evidence="3 4">
    <name type="scientific">Symbiodinium microadriaticum</name>
    <name type="common">Dinoflagellate</name>
    <name type="synonym">Zooxanthella microadriatica</name>
    <dbReference type="NCBI Taxonomy" id="2951"/>
    <lineage>
        <taxon>Eukaryota</taxon>
        <taxon>Sar</taxon>
        <taxon>Alveolata</taxon>
        <taxon>Dinophyceae</taxon>
        <taxon>Suessiales</taxon>
        <taxon>Symbiodiniaceae</taxon>
        <taxon>Symbiodinium</taxon>
    </lineage>
</organism>
<dbReference type="Proteomes" id="UP000186817">
    <property type="component" value="Unassembled WGS sequence"/>
</dbReference>
<proteinExistence type="predicted"/>
<protein>
    <submittedName>
        <fullName evidence="3">Uncharacterized protein</fullName>
    </submittedName>
</protein>
<evidence type="ECO:0000256" key="2">
    <source>
        <dbReference type="SAM" id="MobiDB-lite"/>
    </source>
</evidence>
<dbReference type="EMBL" id="LSRX01000676">
    <property type="protein sequence ID" value="OLP91208.1"/>
    <property type="molecule type" value="Genomic_DNA"/>
</dbReference>
<evidence type="ECO:0000256" key="1">
    <source>
        <dbReference type="SAM" id="Coils"/>
    </source>
</evidence>
<keyword evidence="1" id="KW-0175">Coiled coil</keyword>
<gene>
    <name evidence="3" type="ORF">AK812_SmicGene27128</name>
</gene>